<accession>A0A8H6HFF3</accession>
<name>A0A8H6HFF3_9AGAR</name>
<keyword evidence="1" id="KW-1133">Transmembrane helix</keyword>
<dbReference type="OrthoDB" id="3238562at2759"/>
<gene>
    <name evidence="2" type="ORF">DFP72DRAFT_855685</name>
</gene>
<dbReference type="SUPFAM" id="SSF101908">
    <property type="entry name" value="Putative isomerase YbhE"/>
    <property type="match status" value="1"/>
</dbReference>
<protein>
    <recommendedName>
        <fullName evidence="4">WD40 repeat-like protein</fullName>
    </recommendedName>
</protein>
<dbReference type="InterPro" id="IPR015943">
    <property type="entry name" value="WD40/YVTN_repeat-like_dom_sf"/>
</dbReference>
<dbReference type="Proteomes" id="UP000521943">
    <property type="component" value="Unassembled WGS sequence"/>
</dbReference>
<comment type="caution">
    <text evidence="2">The sequence shown here is derived from an EMBL/GenBank/DDBJ whole genome shotgun (WGS) entry which is preliminary data.</text>
</comment>
<dbReference type="Gene3D" id="2.130.10.10">
    <property type="entry name" value="YVTN repeat-like/Quinoprotein amine dehydrogenase"/>
    <property type="match status" value="2"/>
</dbReference>
<reference evidence="2 3" key="1">
    <citation type="submission" date="2020-07" db="EMBL/GenBank/DDBJ databases">
        <title>Comparative genomics of pyrophilous fungi reveals a link between fire events and developmental genes.</title>
        <authorList>
            <consortium name="DOE Joint Genome Institute"/>
            <person name="Steindorff A.S."/>
            <person name="Carver A."/>
            <person name="Calhoun S."/>
            <person name="Stillman K."/>
            <person name="Liu H."/>
            <person name="Lipzen A."/>
            <person name="Pangilinan J."/>
            <person name="Labutti K."/>
            <person name="Bruns T.D."/>
            <person name="Grigoriev I.V."/>
        </authorList>
    </citation>
    <scope>NUCLEOTIDE SEQUENCE [LARGE SCALE GENOMIC DNA]</scope>
    <source>
        <strain evidence="2 3">CBS 144469</strain>
    </source>
</reference>
<organism evidence="2 3">
    <name type="scientific">Ephemerocybe angulata</name>
    <dbReference type="NCBI Taxonomy" id="980116"/>
    <lineage>
        <taxon>Eukaryota</taxon>
        <taxon>Fungi</taxon>
        <taxon>Dikarya</taxon>
        <taxon>Basidiomycota</taxon>
        <taxon>Agaricomycotina</taxon>
        <taxon>Agaricomycetes</taxon>
        <taxon>Agaricomycetidae</taxon>
        <taxon>Agaricales</taxon>
        <taxon>Agaricineae</taxon>
        <taxon>Psathyrellaceae</taxon>
        <taxon>Ephemerocybe</taxon>
    </lineage>
</organism>
<dbReference type="AlphaFoldDB" id="A0A8H6HFF3"/>
<keyword evidence="1" id="KW-0812">Transmembrane</keyword>
<keyword evidence="3" id="KW-1185">Reference proteome</keyword>
<evidence type="ECO:0000313" key="3">
    <source>
        <dbReference type="Proteomes" id="UP000521943"/>
    </source>
</evidence>
<dbReference type="EMBL" id="JACGCI010000096">
    <property type="protein sequence ID" value="KAF6746040.1"/>
    <property type="molecule type" value="Genomic_DNA"/>
</dbReference>
<proteinExistence type="predicted"/>
<feature type="transmembrane region" description="Helical" evidence="1">
    <location>
        <begin position="330"/>
        <end position="358"/>
    </location>
</feature>
<sequence>MSHFSELSELNICSIECSTNIRGIVHDGCAILWDIFGGRTELRVQLPQAVSAATWLTGQDGTSLGFVAGCKNGKFYIYGRKGNGWDEFYQVPGSEQGIIEELAWDPTHRRLAVASAGQVKVFRVDLSNNATLEEWTPSRPATPRFVSFVNKGKDLLVGYLQTQELCYYRLAPMTLQWSNILPTRIGHAVLAGDDRHLIIYNLATGVDLYELPVLPGSSPSQSFPFGASLHTISLVASAKQGEIIVCGGPGGRMNVFNQTTGQRIATLPVGPSSEFIQVVAVQKARTIGSRTVLAAGCKSDKQITVKVWECSEKTAVGVTVRVKGGKWTRFFLLFGLFFLVPFLAFILFLVLVTGVTLYRVVRQTEAERLLELIVSGL</sequence>
<evidence type="ECO:0000256" key="1">
    <source>
        <dbReference type="SAM" id="Phobius"/>
    </source>
</evidence>
<keyword evidence="1" id="KW-0472">Membrane</keyword>
<evidence type="ECO:0000313" key="2">
    <source>
        <dbReference type="EMBL" id="KAF6746040.1"/>
    </source>
</evidence>
<evidence type="ECO:0008006" key="4">
    <source>
        <dbReference type="Google" id="ProtNLM"/>
    </source>
</evidence>